<keyword evidence="6" id="KW-1185">Reference proteome</keyword>
<dbReference type="RefSeq" id="WP_180136244.1">
    <property type="nucleotide sequence ID" value="NZ_JABMKT010000025.1"/>
</dbReference>
<dbReference type="Gene3D" id="1.10.1200.10">
    <property type="entry name" value="ACP-like"/>
    <property type="match status" value="1"/>
</dbReference>
<dbReference type="InterPro" id="IPR036736">
    <property type="entry name" value="ACP-like_sf"/>
</dbReference>
<proteinExistence type="predicted"/>
<dbReference type="SMART" id="SM00563">
    <property type="entry name" value="PlsC"/>
    <property type="match status" value="1"/>
</dbReference>
<dbReference type="Gene3D" id="3.40.50.12780">
    <property type="entry name" value="N-terminal domain of ligase-like"/>
    <property type="match status" value="1"/>
</dbReference>
<accession>A0A7Z0TAN8</accession>
<keyword evidence="1" id="KW-0596">Phosphopantetheine</keyword>
<evidence type="ECO:0000256" key="3">
    <source>
        <dbReference type="ARBA" id="ARBA00024484"/>
    </source>
</evidence>
<protein>
    <submittedName>
        <fullName evidence="5">AMP-binding protein</fullName>
    </submittedName>
</protein>
<gene>
    <name evidence="5" type="ORF">HP397_05230</name>
</gene>
<evidence type="ECO:0000313" key="6">
    <source>
        <dbReference type="Proteomes" id="UP000526184"/>
    </source>
</evidence>
<evidence type="ECO:0000313" key="5">
    <source>
        <dbReference type="EMBL" id="NYV28207.1"/>
    </source>
</evidence>
<dbReference type="AlphaFoldDB" id="A0A7Z0TAN8"/>
<dbReference type="InterPro" id="IPR009081">
    <property type="entry name" value="PP-bd_ACP"/>
</dbReference>
<evidence type="ECO:0000256" key="1">
    <source>
        <dbReference type="ARBA" id="ARBA00022450"/>
    </source>
</evidence>
<dbReference type="Proteomes" id="UP000526184">
    <property type="component" value="Unassembled WGS sequence"/>
</dbReference>
<keyword evidence="2" id="KW-0597">Phosphoprotein</keyword>
<dbReference type="PANTHER" id="PTHR43272:SF52">
    <property type="entry name" value="AMP-DEPENDENT SYNTHETASE_LIGASE DOMAIN-CONTAINING PROTEIN"/>
    <property type="match status" value="1"/>
</dbReference>
<dbReference type="InterPro" id="IPR006162">
    <property type="entry name" value="Ppantetheine_attach_site"/>
</dbReference>
<evidence type="ECO:0000259" key="4">
    <source>
        <dbReference type="PROSITE" id="PS50075"/>
    </source>
</evidence>
<comment type="catalytic activity">
    <reaction evidence="3">
        <text>a long-chain fatty acid + ATP + CoA = a long-chain fatty acyl-CoA + AMP + diphosphate</text>
        <dbReference type="Rhea" id="RHEA:15421"/>
        <dbReference type="ChEBI" id="CHEBI:30616"/>
        <dbReference type="ChEBI" id="CHEBI:33019"/>
        <dbReference type="ChEBI" id="CHEBI:57287"/>
        <dbReference type="ChEBI" id="CHEBI:57560"/>
        <dbReference type="ChEBI" id="CHEBI:83139"/>
        <dbReference type="ChEBI" id="CHEBI:456215"/>
        <dbReference type="EC" id="6.2.1.3"/>
    </reaction>
    <physiologicalReaction direction="left-to-right" evidence="3">
        <dbReference type="Rhea" id="RHEA:15422"/>
    </physiologicalReaction>
</comment>
<dbReference type="Pfam" id="PF01553">
    <property type="entry name" value="Acyltransferase"/>
    <property type="match status" value="1"/>
</dbReference>
<dbReference type="CDD" id="cd07989">
    <property type="entry name" value="LPLAT_AGPAT-like"/>
    <property type="match status" value="1"/>
</dbReference>
<dbReference type="InterPro" id="IPR045851">
    <property type="entry name" value="AMP-bd_C_sf"/>
</dbReference>
<organism evidence="5 6">
    <name type="scientific">Streptobacillus felis</name>
    <dbReference type="NCBI Taxonomy" id="1384509"/>
    <lineage>
        <taxon>Bacteria</taxon>
        <taxon>Fusobacteriati</taxon>
        <taxon>Fusobacteriota</taxon>
        <taxon>Fusobacteriia</taxon>
        <taxon>Fusobacteriales</taxon>
        <taxon>Leptotrichiaceae</taxon>
        <taxon>Streptobacillus</taxon>
    </lineage>
</organism>
<dbReference type="SUPFAM" id="SSF47336">
    <property type="entry name" value="ACP-like"/>
    <property type="match status" value="1"/>
</dbReference>
<dbReference type="InterPro" id="IPR020845">
    <property type="entry name" value="AMP-binding_CS"/>
</dbReference>
<sequence length="826" mass="95057">MFLQKSDRLALVDSKGNKVSHSKLVDNVKYFSKFVVKDTKNIQNFNIIMMENRKEWVYTFYAIWDKKNIPLVIDSESSIDEIIYFIKDSDATSIYVSNKSYGKAKEAIDILNKEMTIVNIDSVVIDENKLNELSRDDSILKHPEGEELAIMLYTSGTTGNPKGVMLTFNNIEAQIESIKSLMITEENEQVLCGLPFHHILPLMTTNLLFMHYSNQFSMVFIDKLSSQDILKALKENDVTILSMVPRVYKMFYSSIKSKIDSKVTTKHLFKLVQRANNIRFSRRVFKKIHELFGGKLTRVISGGAKTDKEIADFFDTIGIEYFEGYGLSETSPVIACSTTKHGKKNGTVGKKVDNIEVKLVEEELWVKGPIVMKGYYNKPEETAKVITEDGWFKTGDLAEIDEEGYITIKGRKNSMIVLSNGKNIDPEKLEDRLLEYSYEIIKEVGIFAKNDKLVALIVIDNRKVKEKNITNIKSYIDDAISFYNAKSHGYEKILEYKMTETELPKTRIGKLKRFMLKDIYLGQNQNEKKEKIEEPDMLEYRVLKEYIYNMKNEYPEPDMNLEIEFGLDSLDQVELLSFIERSFGTKLTDEEFKENISLISLAKLVKSKSDSFVETKDQWKDIIEHAPIKKLDSGKGIRILRPLGWLIFKIYFRLSIKGKENILDEPQIFIANHASFIDALALNLLLPRKVAKKTYSLAIDWYFKNKLMKKFAKETNVVLLDIDGNIKESIEEIASILKQGKNVFIFPEGTRTKDGTLSPFKKTFAIISKEMNVKVTCLKIDGAFEAYSRYDKFPKPKKITVSYLGVVNPDNLSYEEIVSKSRDMYN</sequence>
<dbReference type="PANTHER" id="PTHR43272">
    <property type="entry name" value="LONG-CHAIN-FATTY-ACID--COA LIGASE"/>
    <property type="match status" value="1"/>
</dbReference>
<reference evidence="5 6" key="1">
    <citation type="submission" date="2020-05" db="EMBL/GenBank/DDBJ databases">
        <title>Streptobacillus felis strain LHL191014123.</title>
        <authorList>
            <person name="Fawzy A."/>
            <person name="Rau J."/>
            <person name="Risse K."/>
            <person name="Schauerte N."/>
            <person name="Geiger C."/>
            <person name="Blom J."/>
            <person name="Imirzalioglu C."/>
            <person name="Falgenhauer J."/>
            <person name="Bach A."/>
            <person name="Herden C."/>
            <person name="Eisenberg T."/>
        </authorList>
    </citation>
    <scope>NUCLEOTIDE SEQUENCE [LARGE SCALE GENOMIC DNA]</scope>
    <source>
        <strain evidence="5 6">LHL191014123</strain>
    </source>
</reference>
<comment type="caution">
    <text evidence="5">The sequence shown here is derived from an EMBL/GenBank/DDBJ whole genome shotgun (WGS) entry which is preliminary data.</text>
</comment>
<dbReference type="GO" id="GO:0016746">
    <property type="term" value="F:acyltransferase activity"/>
    <property type="evidence" value="ECO:0007669"/>
    <property type="project" value="InterPro"/>
</dbReference>
<dbReference type="SUPFAM" id="SSF69593">
    <property type="entry name" value="Glycerol-3-phosphate (1)-acyltransferase"/>
    <property type="match status" value="1"/>
</dbReference>
<dbReference type="InterPro" id="IPR002123">
    <property type="entry name" value="Plipid/glycerol_acylTrfase"/>
</dbReference>
<dbReference type="InterPro" id="IPR000873">
    <property type="entry name" value="AMP-dep_synth/lig_dom"/>
</dbReference>
<dbReference type="PROSITE" id="PS00455">
    <property type="entry name" value="AMP_BINDING"/>
    <property type="match status" value="1"/>
</dbReference>
<dbReference type="SUPFAM" id="SSF56801">
    <property type="entry name" value="Acetyl-CoA synthetase-like"/>
    <property type="match status" value="1"/>
</dbReference>
<dbReference type="Pfam" id="PF23562">
    <property type="entry name" value="AMP-binding_C_3"/>
    <property type="match status" value="1"/>
</dbReference>
<dbReference type="Pfam" id="PF00501">
    <property type="entry name" value="AMP-binding"/>
    <property type="match status" value="1"/>
</dbReference>
<dbReference type="GO" id="GO:0016020">
    <property type="term" value="C:membrane"/>
    <property type="evidence" value="ECO:0007669"/>
    <property type="project" value="TreeGrafter"/>
</dbReference>
<name>A0A7Z0TAN8_9FUSO</name>
<dbReference type="GO" id="GO:0004467">
    <property type="term" value="F:long-chain fatty acid-CoA ligase activity"/>
    <property type="evidence" value="ECO:0007669"/>
    <property type="project" value="UniProtKB-EC"/>
</dbReference>
<dbReference type="InterPro" id="IPR042099">
    <property type="entry name" value="ANL_N_sf"/>
</dbReference>
<dbReference type="Pfam" id="PF00550">
    <property type="entry name" value="PP-binding"/>
    <property type="match status" value="1"/>
</dbReference>
<evidence type="ECO:0000256" key="2">
    <source>
        <dbReference type="ARBA" id="ARBA00022553"/>
    </source>
</evidence>
<dbReference type="Gene3D" id="3.30.300.30">
    <property type="match status" value="1"/>
</dbReference>
<dbReference type="EMBL" id="JABMKT010000025">
    <property type="protein sequence ID" value="NYV28207.1"/>
    <property type="molecule type" value="Genomic_DNA"/>
</dbReference>
<dbReference type="PROSITE" id="PS50075">
    <property type="entry name" value="CARRIER"/>
    <property type="match status" value="1"/>
</dbReference>
<feature type="domain" description="Carrier" evidence="4">
    <location>
        <begin position="533"/>
        <end position="609"/>
    </location>
</feature>
<dbReference type="PROSITE" id="PS00012">
    <property type="entry name" value="PHOSPHOPANTETHEINE"/>
    <property type="match status" value="1"/>
</dbReference>